<keyword evidence="3" id="KW-0276">Fatty acid metabolism</keyword>
<name>A0A9N8DNQ1_9STRA</name>
<gene>
    <name evidence="6" type="ORF">SEMRO_180_G078680.1</name>
</gene>
<dbReference type="InterPro" id="IPR052365">
    <property type="entry name" value="THEM4/THEM5_acyl-CoA_thioest"/>
</dbReference>
<evidence type="ECO:0000256" key="5">
    <source>
        <dbReference type="SAM" id="MobiDB-lite"/>
    </source>
</evidence>
<feature type="region of interest" description="Disordered" evidence="5">
    <location>
        <begin position="214"/>
        <end position="249"/>
    </location>
</feature>
<comment type="caution">
    <text evidence="6">The sequence shown here is derived from an EMBL/GenBank/DDBJ whole genome shotgun (WGS) entry which is preliminary data.</text>
</comment>
<evidence type="ECO:0000313" key="7">
    <source>
        <dbReference type="Proteomes" id="UP001153069"/>
    </source>
</evidence>
<dbReference type="CDD" id="cd03443">
    <property type="entry name" value="PaaI_thioesterase"/>
    <property type="match status" value="1"/>
</dbReference>
<dbReference type="PANTHER" id="PTHR12418:SF19">
    <property type="entry name" value="ACYL-COENZYME A THIOESTERASE THEM4"/>
    <property type="match status" value="1"/>
</dbReference>
<evidence type="ECO:0000256" key="1">
    <source>
        <dbReference type="ARBA" id="ARBA00022490"/>
    </source>
</evidence>
<feature type="compositionally biased region" description="Polar residues" evidence="5">
    <location>
        <begin position="231"/>
        <end position="249"/>
    </location>
</feature>
<protein>
    <recommendedName>
        <fullName evidence="8">Thioesterase domain-containing protein</fullName>
    </recommendedName>
</protein>
<dbReference type="GO" id="GO:0006631">
    <property type="term" value="P:fatty acid metabolic process"/>
    <property type="evidence" value="ECO:0007669"/>
    <property type="project" value="UniProtKB-KW"/>
</dbReference>
<accession>A0A9N8DNQ1</accession>
<dbReference type="GO" id="GO:0016787">
    <property type="term" value="F:hydrolase activity"/>
    <property type="evidence" value="ECO:0007669"/>
    <property type="project" value="UniProtKB-KW"/>
</dbReference>
<evidence type="ECO:0008006" key="8">
    <source>
        <dbReference type="Google" id="ProtNLM"/>
    </source>
</evidence>
<organism evidence="6 7">
    <name type="scientific">Seminavis robusta</name>
    <dbReference type="NCBI Taxonomy" id="568900"/>
    <lineage>
        <taxon>Eukaryota</taxon>
        <taxon>Sar</taxon>
        <taxon>Stramenopiles</taxon>
        <taxon>Ochrophyta</taxon>
        <taxon>Bacillariophyta</taxon>
        <taxon>Bacillariophyceae</taxon>
        <taxon>Bacillariophycidae</taxon>
        <taxon>Naviculales</taxon>
        <taxon>Naviculaceae</taxon>
        <taxon>Seminavis</taxon>
    </lineage>
</organism>
<sequence>MALPSDTTKLSTRLPHDDMIANNKAQQATTDKSQNDAQHQTTLNPNLFHHAMASTLSHKPGLIEEYHLQRCTPTRQNNHLIAIGFLKVGHLLDGPSGTVHGGIVALIFDDVMGYASGALQPWSVTKDLQVEYKRPQPHKSRVVVRVYLDLDKTNNSNQPGKKKRLYLKATCRSCLGNNNDNPQSALKLHEEHEDANNTVLFSTATITMVQVLSKPPSARDAKAATVPPEPSSNHQGNTHSNSTMTRSRL</sequence>
<dbReference type="Proteomes" id="UP001153069">
    <property type="component" value="Unassembled WGS sequence"/>
</dbReference>
<dbReference type="SUPFAM" id="SSF54637">
    <property type="entry name" value="Thioesterase/thiol ester dehydrase-isomerase"/>
    <property type="match status" value="1"/>
</dbReference>
<reference evidence="6" key="1">
    <citation type="submission" date="2020-06" db="EMBL/GenBank/DDBJ databases">
        <authorList>
            <consortium name="Plant Systems Biology data submission"/>
        </authorList>
    </citation>
    <scope>NUCLEOTIDE SEQUENCE</scope>
    <source>
        <strain evidence="6">D6</strain>
    </source>
</reference>
<dbReference type="PANTHER" id="PTHR12418">
    <property type="entry name" value="ACYL-COENZYME A THIOESTERASE THEM4"/>
    <property type="match status" value="1"/>
</dbReference>
<evidence type="ECO:0000256" key="2">
    <source>
        <dbReference type="ARBA" id="ARBA00022801"/>
    </source>
</evidence>
<dbReference type="OrthoDB" id="9981542at2759"/>
<keyword evidence="1" id="KW-0963">Cytoplasm</keyword>
<evidence type="ECO:0000313" key="6">
    <source>
        <dbReference type="EMBL" id="CAB9503915.1"/>
    </source>
</evidence>
<dbReference type="Gene3D" id="3.10.129.10">
    <property type="entry name" value="Hotdog Thioesterase"/>
    <property type="match status" value="1"/>
</dbReference>
<dbReference type="InterPro" id="IPR029069">
    <property type="entry name" value="HotDog_dom_sf"/>
</dbReference>
<dbReference type="EMBL" id="CAICTM010000179">
    <property type="protein sequence ID" value="CAB9503915.1"/>
    <property type="molecule type" value="Genomic_DNA"/>
</dbReference>
<evidence type="ECO:0000256" key="4">
    <source>
        <dbReference type="ARBA" id="ARBA00023098"/>
    </source>
</evidence>
<dbReference type="AlphaFoldDB" id="A0A9N8DNQ1"/>
<proteinExistence type="predicted"/>
<evidence type="ECO:0000256" key="3">
    <source>
        <dbReference type="ARBA" id="ARBA00022832"/>
    </source>
</evidence>
<keyword evidence="7" id="KW-1185">Reference proteome</keyword>
<keyword evidence="2" id="KW-0378">Hydrolase</keyword>
<keyword evidence="4" id="KW-0443">Lipid metabolism</keyword>